<reference evidence="3" key="1">
    <citation type="submission" date="2023-05" db="EMBL/GenBank/DDBJ databases">
        <title>Nepenthes gracilis genome sequencing.</title>
        <authorList>
            <person name="Fukushima K."/>
        </authorList>
    </citation>
    <scope>NUCLEOTIDE SEQUENCE</scope>
    <source>
        <strain evidence="3">SING2019-196</strain>
    </source>
</reference>
<proteinExistence type="predicted"/>
<organism evidence="3 4">
    <name type="scientific">Nepenthes gracilis</name>
    <name type="common">Slender pitcher plant</name>
    <dbReference type="NCBI Taxonomy" id="150966"/>
    <lineage>
        <taxon>Eukaryota</taxon>
        <taxon>Viridiplantae</taxon>
        <taxon>Streptophyta</taxon>
        <taxon>Embryophyta</taxon>
        <taxon>Tracheophyta</taxon>
        <taxon>Spermatophyta</taxon>
        <taxon>Magnoliopsida</taxon>
        <taxon>eudicotyledons</taxon>
        <taxon>Gunneridae</taxon>
        <taxon>Pentapetalae</taxon>
        <taxon>Caryophyllales</taxon>
        <taxon>Nepenthaceae</taxon>
        <taxon>Nepenthes</taxon>
    </lineage>
</organism>
<dbReference type="Pfam" id="PF01426">
    <property type="entry name" value="BAH"/>
    <property type="match status" value="1"/>
</dbReference>
<evidence type="ECO:0000313" key="4">
    <source>
        <dbReference type="Proteomes" id="UP001279734"/>
    </source>
</evidence>
<feature type="compositionally biased region" description="Basic and acidic residues" evidence="1">
    <location>
        <begin position="601"/>
        <end position="611"/>
    </location>
</feature>
<dbReference type="Gene3D" id="2.30.30.490">
    <property type="match status" value="1"/>
</dbReference>
<dbReference type="PANTHER" id="PTHR31917">
    <property type="entry name" value="AGENET DOMAIN-CONTAINING PROTEIN-RELATED"/>
    <property type="match status" value="1"/>
</dbReference>
<dbReference type="GO" id="GO:0003682">
    <property type="term" value="F:chromatin binding"/>
    <property type="evidence" value="ECO:0007669"/>
    <property type="project" value="InterPro"/>
</dbReference>
<keyword evidence="4" id="KW-1185">Reference proteome</keyword>
<dbReference type="InterPro" id="IPR001025">
    <property type="entry name" value="BAH_dom"/>
</dbReference>
<dbReference type="Proteomes" id="UP001279734">
    <property type="component" value="Unassembled WGS sequence"/>
</dbReference>
<feature type="compositionally biased region" description="Basic and acidic residues" evidence="1">
    <location>
        <begin position="560"/>
        <end position="570"/>
    </location>
</feature>
<protein>
    <recommendedName>
        <fullName evidence="2">BAH domain-containing protein</fullName>
    </recommendedName>
</protein>
<dbReference type="InterPro" id="IPR043151">
    <property type="entry name" value="BAH_sf"/>
</dbReference>
<dbReference type="PANTHER" id="PTHR31917:SF58">
    <property type="entry name" value="AGENET AND BROMO-ADJACENT HOMOLOGY (BAH) DOMAIN-CONTAINING PROTEIN"/>
    <property type="match status" value="1"/>
</dbReference>
<dbReference type="CDD" id="cd20405">
    <property type="entry name" value="Tudor_Agenet_AtDUF_rpt1_3"/>
    <property type="match status" value="1"/>
</dbReference>
<dbReference type="PROSITE" id="PS51038">
    <property type="entry name" value="BAH"/>
    <property type="match status" value="1"/>
</dbReference>
<dbReference type="EMBL" id="BSYO01000030">
    <property type="protein sequence ID" value="GMH26220.1"/>
    <property type="molecule type" value="Genomic_DNA"/>
</dbReference>
<dbReference type="InterPro" id="IPR008395">
    <property type="entry name" value="Agenet-like_dom"/>
</dbReference>
<name>A0AAD3Y3K3_NEPGR</name>
<evidence type="ECO:0000256" key="1">
    <source>
        <dbReference type="SAM" id="MobiDB-lite"/>
    </source>
</evidence>
<dbReference type="SMART" id="SM00743">
    <property type="entry name" value="Agenet"/>
    <property type="match status" value="2"/>
</dbReference>
<sequence length="699" mass="79627">MEGGTVAPPLEAGVGTYVGWKELFVSTEKGRREVHYCLIRKDGSSDLAVVGKEKNFRHMTYHYAIQNRVLLDLAPSSALLKLRLRSRREVVDLMNSIVRDSSSHVSSQTIGDNSIDRGVHVLDVETMKDTGFQKLGHRTNELLWLGSPWTCTKKWKHYQSFYRYGIKISVNDFVYVLAEEDTRLVAYLDDMYEDSRGNNMVVVQWFHKIDEVGIDLPHNFNDREIFFSLSHQELSIECIDGFATVLSPQHFDKFLNEATHTQLEPFMCHRQYDNGELKPFDITRVKGYWKQDILRYMYTAFPSNDLVNFHMPDASLKLLVQNKFSKCGSATGKQFCLSRRFKVDPLPASRRDNEGAHLNGQTNIASLAGCKNGGSDAYLSSKEVNMEIPPPHLAVDSTVEVLSQDSGMRGCWFRVVIIKRHKNKLKVRYQDVQDADDEAKNLEEWVLAARIAARDKLGLRIDGRTTIRPSPKSHNARVSWAIDVGAVVDAWWHDAWWEGIVIGKESDEKLRIYFPGEKRESFFHYGDLRRSQEWLDNTWKDLKGRPDVAASILSDLETEQQAHEASDNKQGKASMSSKQQLKIDASKDGSSGADSDILCMNDKETDPEAPDLSKDYFLSQLRWKSSRKRRRGGDWAQKLQYGRNISRSPEKLVVHSPLKLDSECCKSFKVDCENCKSVGESLFNSSVVPTSLTSLVMSR</sequence>
<feature type="region of interest" description="Disordered" evidence="1">
    <location>
        <begin position="559"/>
        <end position="611"/>
    </location>
</feature>
<dbReference type="InterPro" id="IPR014002">
    <property type="entry name" value="Agenet_dom_plant"/>
</dbReference>
<dbReference type="Pfam" id="PF05641">
    <property type="entry name" value="Agenet"/>
    <property type="match status" value="1"/>
</dbReference>
<dbReference type="SMART" id="SM00439">
    <property type="entry name" value="BAH"/>
    <property type="match status" value="1"/>
</dbReference>
<feature type="domain" description="BAH" evidence="2">
    <location>
        <begin position="166"/>
        <end position="283"/>
    </location>
</feature>
<accession>A0AAD3Y3K3</accession>
<feature type="compositionally biased region" description="Polar residues" evidence="1">
    <location>
        <begin position="571"/>
        <end position="580"/>
    </location>
</feature>
<gene>
    <name evidence="3" type="ORF">Nepgr_028063</name>
</gene>
<evidence type="ECO:0000259" key="2">
    <source>
        <dbReference type="PROSITE" id="PS51038"/>
    </source>
</evidence>
<evidence type="ECO:0000313" key="3">
    <source>
        <dbReference type="EMBL" id="GMH26220.1"/>
    </source>
</evidence>
<comment type="caution">
    <text evidence="3">The sequence shown here is derived from an EMBL/GenBank/DDBJ whole genome shotgun (WGS) entry which is preliminary data.</text>
</comment>
<dbReference type="AlphaFoldDB" id="A0AAD3Y3K3"/>